<name>A0AAW1D527_9HEMI</name>
<comment type="caution">
    <text evidence="1">The sequence shown here is derived from an EMBL/GenBank/DDBJ whole genome shotgun (WGS) entry which is preliminary data.</text>
</comment>
<accession>A0AAW1D527</accession>
<gene>
    <name evidence="1" type="ORF">O3M35_009998</name>
</gene>
<reference evidence="1 2" key="1">
    <citation type="submission" date="2022-12" db="EMBL/GenBank/DDBJ databases">
        <title>Chromosome-level genome assembly of true bugs.</title>
        <authorList>
            <person name="Ma L."/>
            <person name="Li H."/>
        </authorList>
    </citation>
    <scope>NUCLEOTIDE SEQUENCE [LARGE SCALE GENOMIC DNA]</scope>
    <source>
        <strain evidence="1">Lab_2022b</strain>
    </source>
</reference>
<dbReference type="EMBL" id="JAPXFL010000007">
    <property type="protein sequence ID" value="KAK9503445.1"/>
    <property type="molecule type" value="Genomic_DNA"/>
</dbReference>
<organism evidence="1 2">
    <name type="scientific">Rhynocoris fuscipes</name>
    <dbReference type="NCBI Taxonomy" id="488301"/>
    <lineage>
        <taxon>Eukaryota</taxon>
        <taxon>Metazoa</taxon>
        <taxon>Ecdysozoa</taxon>
        <taxon>Arthropoda</taxon>
        <taxon>Hexapoda</taxon>
        <taxon>Insecta</taxon>
        <taxon>Pterygota</taxon>
        <taxon>Neoptera</taxon>
        <taxon>Paraneoptera</taxon>
        <taxon>Hemiptera</taxon>
        <taxon>Heteroptera</taxon>
        <taxon>Panheteroptera</taxon>
        <taxon>Cimicomorpha</taxon>
        <taxon>Reduviidae</taxon>
        <taxon>Harpactorinae</taxon>
        <taxon>Harpactorini</taxon>
        <taxon>Rhynocoris</taxon>
    </lineage>
</organism>
<dbReference type="AlphaFoldDB" id="A0AAW1D527"/>
<sequence>MVREDRVSAKGFGQRERAEWNLQYLAIATSNIHMELLMIGLTRSWEPKLSVAIENFTLGALEMERRSELIEKLLFS</sequence>
<keyword evidence="2" id="KW-1185">Reference proteome</keyword>
<dbReference type="Proteomes" id="UP001461498">
    <property type="component" value="Unassembled WGS sequence"/>
</dbReference>
<evidence type="ECO:0000313" key="2">
    <source>
        <dbReference type="Proteomes" id="UP001461498"/>
    </source>
</evidence>
<proteinExistence type="predicted"/>
<evidence type="ECO:0000313" key="1">
    <source>
        <dbReference type="EMBL" id="KAK9503445.1"/>
    </source>
</evidence>
<protein>
    <submittedName>
        <fullName evidence="1">Uncharacterized protein</fullName>
    </submittedName>
</protein>